<proteinExistence type="predicted"/>
<organism evidence="2 3">
    <name type="scientific">Rhynchosporium graminicola</name>
    <dbReference type="NCBI Taxonomy" id="2792576"/>
    <lineage>
        <taxon>Eukaryota</taxon>
        <taxon>Fungi</taxon>
        <taxon>Dikarya</taxon>
        <taxon>Ascomycota</taxon>
        <taxon>Pezizomycotina</taxon>
        <taxon>Leotiomycetes</taxon>
        <taxon>Helotiales</taxon>
        <taxon>Ploettnerulaceae</taxon>
        <taxon>Rhynchosporium</taxon>
    </lineage>
</organism>
<feature type="compositionally biased region" description="Basic and acidic residues" evidence="1">
    <location>
        <begin position="197"/>
        <end position="208"/>
    </location>
</feature>
<feature type="compositionally biased region" description="Low complexity" evidence="1">
    <location>
        <begin position="186"/>
        <end position="196"/>
    </location>
</feature>
<feature type="region of interest" description="Disordered" evidence="1">
    <location>
        <begin position="1"/>
        <end position="37"/>
    </location>
</feature>
<dbReference type="EMBL" id="FJUW01000020">
    <property type="protein sequence ID" value="CZT00576.1"/>
    <property type="molecule type" value="Genomic_DNA"/>
</dbReference>
<dbReference type="InParanoid" id="A0A1E1KRE9"/>
<gene>
    <name evidence="2" type="ORF">RCO7_03016</name>
</gene>
<dbReference type="Proteomes" id="UP000178129">
    <property type="component" value="Unassembled WGS sequence"/>
</dbReference>
<accession>A0A1E1KRE9</accession>
<sequence length="462" mass="51858">MAIYNPQPSIPRYTPLQGQSTTYPMTSNSNNPSKQSLTMENASLHSQLITLQRTLTRQSKQLQAQADKQDQIQVLYGQTWAQSRNLSPGSNGFLNDPESVLREAMQDIHAAIRGFANTYAVRDWDADRKEIGNRKTGVAWAWSEVPSVLKGGVREVSRDGDRDRERIPSLPIVMKQSSDRRRDSNSRSSSNSNSRGGSRDRDRHRENESNSGGTLLAALLTREVYLAMWENAFFLTDEPNAVRERYRARKDGEKRGDRRRSTGSSEEVITRSTILADTFRDLWNYSPPQAESWRTQYFSILHQELISTSSDLNTNTPTSFQPKSSSIQRKISSYASVFVSSFFSGELSPLLMKFSPRDEVLMQKSLHGIICSAARLFLRLRAQRCGLVVGEERELLRERFRVGNALMVVVGAESGRVDERRCDGGRVDVVVSPVIHVVEEGVGGGRSKRVLVKAVVVVGDDI</sequence>
<feature type="region of interest" description="Disordered" evidence="1">
    <location>
        <begin position="247"/>
        <end position="267"/>
    </location>
</feature>
<name>A0A1E1KRE9_9HELO</name>
<protein>
    <submittedName>
        <fullName evidence="2">Uncharacterized protein</fullName>
    </submittedName>
</protein>
<feature type="region of interest" description="Disordered" evidence="1">
    <location>
        <begin position="153"/>
        <end position="211"/>
    </location>
</feature>
<keyword evidence="3" id="KW-1185">Reference proteome</keyword>
<reference evidence="3" key="1">
    <citation type="submission" date="2016-03" db="EMBL/GenBank/DDBJ databases">
        <authorList>
            <person name="Ploux O."/>
        </authorList>
    </citation>
    <scope>NUCLEOTIDE SEQUENCE [LARGE SCALE GENOMIC DNA]</scope>
    <source>
        <strain evidence="3">UK7</strain>
    </source>
</reference>
<comment type="caution">
    <text evidence="2">The sequence shown here is derived from an EMBL/GenBank/DDBJ whole genome shotgun (WGS) entry which is preliminary data.</text>
</comment>
<evidence type="ECO:0000256" key="1">
    <source>
        <dbReference type="SAM" id="MobiDB-lite"/>
    </source>
</evidence>
<evidence type="ECO:0000313" key="3">
    <source>
        <dbReference type="Proteomes" id="UP000178129"/>
    </source>
</evidence>
<feature type="compositionally biased region" description="Polar residues" evidence="1">
    <location>
        <begin position="16"/>
        <end position="37"/>
    </location>
</feature>
<dbReference type="AlphaFoldDB" id="A0A1E1KRE9"/>
<feature type="compositionally biased region" description="Basic and acidic residues" evidence="1">
    <location>
        <begin position="153"/>
        <end position="167"/>
    </location>
</feature>
<evidence type="ECO:0000313" key="2">
    <source>
        <dbReference type="EMBL" id="CZT00576.1"/>
    </source>
</evidence>
<feature type="compositionally biased region" description="Basic and acidic residues" evidence="1">
    <location>
        <begin position="247"/>
        <end position="260"/>
    </location>
</feature>